<dbReference type="EMBL" id="CADCSZ010000164">
    <property type="protein sequence ID" value="CAA9258981.1"/>
    <property type="molecule type" value="Genomic_DNA"/>
</dbReference>
<evidence type="ECO:0000256" key="2">
    <source>
        <dbReference type="ARBA" id="ARBA00004687"/>
    </source>
</evidence>
<keyword evidence="6 10" id="KW-0812">Transmembrane</keyword>
<feature type="transmembrane region" description="Helical" evidence="10">
    <location>
        <begin position="87"/>
        <end position="115"/>
    </location>
</feature>
<accession>A0A6J4IQA5</accession>
<evidence type="ECO:0000256" key="3">
    <source>
        <dbReference type="ARBA" id="ARBA00022502"/>
    </source>
</evidence>
<evidence type="ECO:0000256" key="1">
    <source>
        <dbReference type="ARBA" id="ARBA00004477"/>
    </source>
</evidence>
<name>A0A6J4IQA5_9ACTN</name>
<keyword evidence="4" id="KW-0328">Glycosyltransferase</keyword>
<dbReference type="GO" id="GO:0000009">
    <property type="term" value="F:alpha-1,6-mannosyltransferase activity"/>
    <property type="evidence" value="ECO:0007669"/>
    <property type="project" value="InterPro"/>
</dbReference>
<dbReference type="GO" id="GO:0004376">
    <property type="term" value="F:GPI mannosyltransferase activity"/>
    <property type="evidence" value="ECO:0007669"/>
    <property type="project" value="InterPro"/>
</dbReference>
<sequence>MGGWRDDLRAALPGWVAARVITLAALALAALLRPRWPVALPGTARFAEGGLLGWDADWYRRIALHGYDGVPEQGLRFFPLLPEVARVIGFGTSLGVGITLLVLANGPALGVGALVSRLVRVEGGDDHLARLAATLVAVAPPAFVLVMGYTEAIAICALLGAIVAARAAPGSSGEARGWILAGACGLIAGMARPTGVLAAVPLALLALDGLRTATWGIRALRLVAVAGPALGTTPYLLWAQLDRGDWYAPYRVQSLPGLRGDFVDPFSRVARAVTTILGGGVGEKGHDLVVPVAVALLVPAVRRWSKPLAALAVVSLAAALSAEHLGSFERYLWASVVPVLTVAWMCRGPLASRIALTTAGVGMAVLATLAFVGYYVP</sequence>
<keyword evidence="9 10" id="KW-0472">Membrane</keyword>
<keyword evidence="3" id="KW-0337">GPI-anchor biosynthesis</keyword>
<dbReference type="AlphaFoldDB" id="A0A6J4IQA5"/>
<evidence type="ECO:0000256" key="9">
    <source>
        <dbReference type="ARBA" id="ARBA00023136"/>
    </source>
</evidence>
<dbReference type="PANTHER" id="PTHR12468:SF2">
    <property type="entry name" value="GPI MANNOSYLTRANSFERASE 2"/>
    <property type="match status" value="1"/>
</dbReference>
<evidence type="ECO:0000256" key="10">
    <source>
        <dbReference type="SAM" id="Phobius"/>
    </source>
</evidence>
<keyword evidence="7" id="KW-0256">Endoplasmic reticulum</keyword>
<feature type="transmembrane region" description="Helical" evidence="10">
    <location>
        <begin position="219"/>
        <end position="238"/>
    </location>
</feature>
<gene>
    <name evidence="11" type="ORF">AVDCRST_MAG76-2676</name>
</gene>
<evidence type="ECO:0000313" key="11">
    <source>
        <dbReference type="EMBL" id="CAA9258981.1"/>
    </source>
</evidence>
<dbReference type="GO" id="GO:0016020">
    <property type="term" value="C:membrane"/>
    <property type="evidence" value="ECO:0007669"/>
    <property type="project" value="GOC"/>
</dbReference>
<comment type="subcellular location">
    <subcellularLocation>
        <location evidence="1">Endoplasmic reticulum membrane</location>
        <topology evidence="1">Multi-pass membrane protein</topology>
    </subcellularLocation>
</comment>
<organism evidence="11">
    <name type="scientific">uncultured Acidimicrobiales bacterium</name>
    <dbReference type="NCBI Taxonomy" id="310071"/>
    <lineage>
        <taxon>Bacteria</taxon>
        <taxon>Bacillati</taxon>
        <taxon>Actinomycetota</taxon>
        <taxon>Acidimicrobiia</taxon>
        <taxon>Acidimicrobiales</taxon>
        <taxon>environmental samples</taxon>
    </lineage>
</organism>
<reference evidence="11" key="1">
    <citation type="submission" date="2020-02" db="EMBL/GenBank/DDBJ databases">
        <authorList>
            <person name="Meier V. D."/>
        </authorList>
    </citation>
    <scope>NUCLEOTIDE SEQUENCE</scope>
    <source>
        <strain evidence="11">AVDCRST_MAG76</strain>
    </source>
</reference>
<dbReference type="PANTHER" id="PTHR12468">
    <property type="entry name" value="GPI MANNOSYLTRANSFERASE 2"/>
    <property type="match status" value="1"/>
</dbReference>
<evidence type="ECO:0000256" key="4">
    <source>
        <dbReference type="ARBA" id="ARBA00022676"/>
    </source>
</evidence>
<evidence type="ECO:0000256" key="5">
    <source>
        <dbReference type="ARBA" id="ARBA00022679"/>
    </source>
</evidence>
<proteinExistence type="predicted"/>
<feature type="transmembrane region" description="Helical" evidence="10">
    <location>
        <begin position="12"/>
        <end position="32"/>
    </location>
</feature>
<keyword evidence="8 10" id="KW-1133">Transmembrane helix</keyword>
<dbReference type="GO" id="GO:0006506">
    <property type="term" value="P:GPI anchor biosynthetic process"/>
    <property type="evidence" value="ECO:0007669"/>
    <property type="project" value="UniProtKB-KW"/>
</dbReference>
<evidence type="ECO:0000256" key="8">
    <source>
        <dbReference type="ARBA" id="ARBA00022989"/>
    </source>
</evidence>
<dbReference type="InterPro" id="IPR007315">
    <property type="entry name" value="PIG-V/Gpi18"/>
</dbReference>
<evidence type="ECO:0000256" key="6">
    <source>
        <dbReference type="ARBA" id="ARBA00022692"/>
    </source>
</evidence>
<keyword evidence="5" id="KW-0808">Transferase</keyword>
<evidence type="ECO:0000256" key="7">
    <source>
        <dbReference type="ARBA" id="ARBA00022824"/>
    </source>
</evidence>
<feature type="transmembrane region" description="Helical" evidence="10">
    <location>
        <begin position="180"/>
        <end position="207"/>
    </location>
</feature>
<feature type="transmembrane region" description="Helical" evidence="10">
    <location>
        <begin position="152"/>
        <end position="168"/>
    </location>
</feature>
<protein>
    <recommendedName>
        <fullName evidence="12">Glycosyltransferase RgtA/B/C/D-like domain-containing protein</fullName>
    </recommendedName>
</protein>
<evidence type="ECO:0008006" key="12">
    <source>
        <dbReference type="Google" id="ProtNLM"/>
    </source>
</evidence>
<comment type="pathway">
    <text evidence="2">Glycolipid biosynthesis; glycosylphosphatidylinositol-anchor biosynthesis.</text>
</comment>
<feature type="transmembrane region" description="Helical" evidence="10">
    <location>
        <begin position="354"/>
        <end position="376"/>
    </location>
</feature>